<dbReference type="Proteomes" id="UP000183810">
    <property type="component" value="Chromosome"/>
</dbReference>
<evidence type="ECO:0000313" key="4">
    <source>
        <dbReference type="Proteomes" id="UP000183810"/>
    </source>
</evidence>
<reference evidence="3" key="1">
    <citation type="submission" date="2016-11" db="EMBL/GenBank/DDBJ databases">
        <authorList>
            <person name="Jaros S."/>
            <person name="Januszkiewicz K."/>
            <person name="Wedrychowicz H."/>
        </authorList>
    </citation>
    <scope>NUCLEOTIDE SEQUENCE [LARGE SCALE GENOMIC DNA]</scope>
    <source>
        <strain evidence="3">Y48</strain>
    </source>
</reference>
<feature type="signal peptide" evidence="2">
    <location>
        <begin position="1"/>
        <end position="30"/>
    </location>
</feature>
<gene>
    <name evidence="3" type="ORF">BOX37_26075</name>
</gene>
<evidence type="ECO:0000256" key="1">
    <source>
        <dbReference type="SAM" id="MobiDB-lite"/>
    </source>
</evidence>
<name>A0A1J0VXU5_9NOCA</name>
<keyword evidence="4" id="KW-1185">Reference proteome</keyword>
<dbReference type="KEGG" id="nsl:BOX37_26075"/>
<organism evidence="3 4">
    <name type="scientific">Nocardia mangyaensis</name>
    <dbReference type="NCBI Taxonomy" id="2213200"/>
    <lineage>
        <taxon>Bacteria</taxon>
        <taxon>Bacillati</taxon>
        <taxon>Actinomycetota</taxon>
        <taxon>Actinomycetes</taxon>
        <taxon>Mycobacteriales</taxon>
        <taxon>Nocardiaceae</taxon>
        <taxon>Nocardia</taxon>
    </lineage>
</organism>
<dbReference type="EMBL" id="CP018082">
    <property type="protein sequence ID" value="APE36825.1"/>
    <property type="molecule type" value="Genomic_DNA"/>
</dbReference>
<evidence type="ECO:0000313" key="3">
    <source>
        <dbReference type="EMBL" id="APE36825.1"/>
    </source>
</evidence>
<dbReference type="RefSeq" id="WP_071930008.1">
    <property type="nucleotide sequence ID" value="NZ_CP018082.1"/>
</dbReference>
<feature type="chain" id="PRO_5012520550" description="5'-nucleotidase" evidence="2">
    <location>
        <begin position="31"/>
        <end position="96"/>
    </location>
</feature>
<dbReference type="AlphaFoldDB" id="A0A1J0VXU5"/>
<evidence type="ECO:0008006" key="5">
    <source>
        <dbReference type="Google" id="ProtNLM"/>
    </source>
</evidence>
<feature type="region of interest" description="Disordered" evidence="1">
    <location>
        <begin position="39"/>
        <end position="96"/>
    </location>
</feature>
<evidence type="ECO:0000256" key="2">
    <source>
        <dbReference type="SAM" id="SignalP"/>
    </source>
</evidence>
<accession>A0A1J0VXU5</accession>
<dbReference type="OrthoDB" id="4571678at2"/>
<proteinExistence type="predicted"/>
<sequence>MSVPTSITRAGALTALAAAALLTTSGTAAAIPGIDWDILPSGSVEVGPPTGSGAGSADWDLGSSTGSADWDLGSSRWTAPPLLGSSSGSGNPGSAG</sequence>
<keyword evidence="2" id="KW-0732">Signal</keyword>
<feature type="compositionally biased region" description="Low complexity" evidence="1">
    <location>
        <begin position="79"/>
        <end position="89"/>
    </location>
</feature>
<protein>
    <recommendedName>
        <fullName evidence="5">5'-nucleotidase</fullName>
    </recommendedName>
</protein>